<dbReference type="EMBL" id="CADCTC010000155">
    <property type="protein sequence ID" value="CAA9261413.1"/>
    <property type="molecule type" value="Genomic_DNA"/>
</dbReference>
<dbReference type="SUPFAM" id="SSF51735">
    <property type="entry name" value="NAD(P)-binding Rossmann-fold domains"/>
    <property type="match status" value="1"/>
</dbReference>
<protein>
    <recommendedName>
        <fullName evidence="5">Gfo/Idh/MocA family oxidoreductase</fullName>
    </recommendedName>
</protein>
<evidence type="ECO:0000259" key="3">
    <source>
        <dbReference type="Pfam" id="PF22725"/>
    </source>
</evidence>
<dbReference type="Gene3D" id="3.30.360.10">
    <property type="entry name" value="Dihydrodipicolinate Reductase, domain 2"/>
    <property type="match status" value="1"/>
</dbReference>
<dbReference type="InterPro" id="IPR000683">
    <property type="entry name" value="Gfo/Idh/MocA-like_OxRdtase_N"/>
</dbReference>
<keyword evidence="1" id="KW-0560">Oxidoreductase</keyword>
<dbReference type="AlphaFoldDB" id="A0A6J4IWS9"/>
<dbReference type="InterPro" id="IPR055170">
    <property type="entry name" value="GFO_IDH_MocA-like_dom"/>
</dbReference>
<sequence>MTNEPLRLGIVGCGGISVRHVDALRTLRAAGFRSFELAAVCDLREGPARQVTRMAAEWLGREPAIYNDINAMLDAGVVDALDVTTDAGAHHRVAVPALERGVHVLVEKPMAITARAGRRMIEAAQRGGAVLSVAENYRRDPIMRLVKAAIEGGVIGTPRLATYLSITGNQHVLLGTSWRHDKLRGGLLLDLLVHAADLLVYFLGPVKRVYAETGILEEERMMQADAAGANDWLYRHREDDVPAGSTVRPTAEDTALGVLRFESGPIGYMAYTSGAPGERLGTHLLHGSRGSLRVPGARSGRTPVVTPATDEGGAETLDGDALLERLPGFSLDDVTQRLFDGAARLGRYEVPTDQVNARLVAYQLEELARCIHGGARPEVDGELGLHAMSVPLALLESGATGRAVTLDDVTSLVAEDYQGPINERLGIR</sequence>
<feature type="domain" description="GFO/IDH/MocA-like oxidoreductase" evidence="3">
    <location>
        <begin position="144"/>
        <end position="293"/>
    </location>
</feature>
<name>A0A6J4IWS9_9CHLR</name>
<evidence type="ECO:0000256" key="1">
    <source>
        <dbReference type="ARBA" id="ARBA00023002"/>
    </source>
</evidence>
<evidence type="ECO:0008006" key="5">
    <source>
        <dbReference type="Google" id="ProtNLM"/>
    </source>
</evidence>
<gene>
    <name evidence="4" type="ORF">AVDCRST_MAG77-2695</name>
</gene>
<dbReference type="Gene3D" id="3.40.50.720">
    <property type="entry name" value="NAD(P)-binding Rossmann-like Domain"/>
    <property type="match status" value="1"/>
</dbReference>
<dbReference type="PANTHER" id="PTHR43818:SF11">
    <property type="entry name" value="BCDNA.GH03377"/>
    <property type="match status" value="1"/>
</dbReference>
<dbReference type="SUPFAM" id="SSF55347">
    <property type="entry name" value="Glyceraldehyde-3-phosphate dehydrogenase-like, C-terminal domain"/>
    <property type="match status" value="1"/>
</dbReference>
<evidence type="ECO:0000313" key="4">
    <source>
        <dbReference type="EMBL" id="CAA9261413.1"/>
    </source>
</evidence>
<dbReference type="InterPro" id="IPR050463">
    <property type="entry name" value="Gfo/Idh/MocA_oxidrdct_glycsds"/>
</dbReference>
<reference evidence="4" key="1">
    <citation type="submission" date="2020-02" db="EMBL/GenBank/DDBJ databases">
        <authorList>
            <person name="Meier V. D."/>
        </authorList>
    </citation>
    <scope>NUCLEOTIDE SEQUENCE</scope>
    <source>
        <strain evidence="4">AVDCRST_MAG77</strain>
    </source>
</reference>
<dbReference type="GO" id="GO:0016491">
    <property type="term" value="F:oxidoreductase activity"/>
    <property type="evidence" value="ECO:0007669"/>
    <property type="project" value="UniProtKB-KW"/>
</dbReference>
<organism evidence="4">
    <name type="scientific">uncultured Chloroflexota bacterium</name>
    <dbReference type="NCBI Taxonomy" id="166587"/>
    <lineage>
        <taxon>Bacteria</taxon>
        <taxon>Bacillati</taxon>
        <taxon>Chloroflexota</taxon>
        <taxon>environmental samples</taxon>
    </lineage>
</organism>
<evidence type="ECO:0000259" key="2">
    <source>
        <dbReference type="Pfam" id="PF01408"/>
    </source>
</evidence>
<proteinExistence type="predicted"/>
<dbReference type="Pfam" id="PF22725">
    <property type="entry name" value="GFO_IDH_MocA_C3"/>
    <property type="match status" value="1"/>
</dbReference>
<feature type="domain" description="Gfo/Idh/MocA-like oxidoreductase N-terminal" evidence="2">
    <location>
        <begin position="7"/>
        <end position="134"/>
    </location>
</feature>
<dbReference type="PANTHER" id="PTHR43818">
    <property type="entry name" value="BCDNA.GH03377"/>
    <property type="match status" value="1"/>
</dbReference>
<dbReference type="GO" id="GO:0000166">
    <property type="term" value="F:nucleotide binding"/>
    <property type="evidence" value="ECO:0007669"/>
    <property type="project" value="InterPro"/>
</dbReference>
<dbReference type="Pfam" id="PF01408">
    <property type="entry name" value="GFO_IDH_MocA"/>
    <property type="match status" value="1"/>
</dbReference>
<dbReference type="InterPro" id="IPR036291">
    <property type="entry name" value="NAD(P)-bd_dom_sf"/>
</dbReference>
<accession>A0A6J4IWS9</accession>